<keyword evidence="7 9" id="KW-0472">Membrane</keyword>
<reference evidence="12" key="1">
    <citation type="submission" date="2016-04" db="EMBL/GenBank/DDBJ databases">
        <title>Comparative genomics of biotechnologically important yeasts.</title>
        <authorList>
            <consortium name="DOE Joint Genome Institute"/>
            <person name="Riley R."/>
            <person name="Haridas S."/>
            <person name="Wolfe K.H."/>
            <person name="Lopes M.R."/>
            <person name="Hittinger C.T."/>
            <person name="Goker M."/>
            <person name="Salamov A."/>
            <person name="Wisecaver J."/>
            <person name="Long T.M."/>
            <person name="Aerts A.L."/>
            <person name="Barry K."/>
            <person name="Choi C."/>
            <person name="Clum A."/>
            <person name="Coughlan A.Y."/>
            <person name="Deshpande S."/>
            <person name="Douglass A.P."/>
            <person name="Hanson S.J."/>
            <person name="Klenk H.-P."/>
            <person name="Labutti K."/>
            <person name="Lapidus A."/>
            <person name="Lindquist E."/>
            <person name="Lipzen A."/>
            <person name="Meier-Kolthoff J.P."/>
            <person name="Ohm R.A."/>
            <person name="Otillar R.P."/>
            <person name="Pangilinan J."/>
            <person name="Peng Y."/>
            <person name="Rokas A."/>
            <person name="Rosa C.A."/>
            <person name="Scheuner C."/>
            <person name="Sibirny A.A."/>
            <person name="Slot J.C."/>
            <person name="Stielow J.B."/>
            <person name="Sun H."/>
            <person name="Kurtzman C.P."/>
            <person name="Blackwell M."/>
            <person name="Grigoriev I.V."/>
            <person name="Jeffries T.W."/>
        </authorList>
    </citation>
    <scope>NUCLEOTIDE SEQUENCE [LARGE SCALE GENOMIC DNA]</scope>
    <source>
        <strain evidence="12">NRRL YB-2248</strain>
    </source>
</reference>
<accession>A0A1E4T0C0</accession>
<organism evidence="11 12">
    <name type="scientific">[Candida] arabinofermentans NRRL YB-2248</name>
    <dbReference type="NCBI Taxonomy" id="983967"/>
    <lineage>
        <taxon>Eukaryota</taxon>
        <taxon>Fungi</taxon>
        <taxon>Dikarya</taxon>
        <taxon>Ascomycota</taxon>
        <taxon>Saccharomycotina</taxon>
        <taxon>Pichiomycetes</taxon>
        <taxon>Pichiales</taxon>
        <taxon>Pichiaceae</taxon>
        <taxon>Ogataea</taxon>
        <taxon>Ogataea/Candida clade</taxon>
    </lineage>
</organism>
<dbReference type="EMBL" id="KV453853">
    <property type="protein sequence ID" value="ODV85152.1"/>
    <property type="molecule type" value="Genomic_DNA"/>
</dbReference>
<dbReference type="InterPro" id="IPR050524">
    <property type="entry name" value="APC_YAT"/>
</dbReference>
<evidence type="ECO:0000256" key="1">
    <source>
        <dbReference type="ARBA" id="ARBA00004141"/>
    </source>
</evidence>
<evidence type="ECO:0000256" key="5">
    <source>
        <dbReference type="ARBA" id="ARBA00022970"/>
    </source>
</evidence>
<dbReference type="OrthoDB" id="3900342at2759"/>
<evidence type="ECO:0000256" key="9">
    <source>
        <dbReference type="SAM" id="Phobius"/>
    </source>
</evidence>
<comment type="subcellular location">
    <subcellularLocation>
        <location evidence="1">Membrane</location>
        <topology evidence="1">Multi-pass membrane protein</topology>
    </subcellularLocation>
</comment>
<evidence type="ECO:0000259" key="10">
    <source>
        <dbReference type="Pfam" id="PF00324"/>
    </source>
</evidence>
<dbReference type="AlphaFoldDB" id="A0A1E4T0C0"/>
<dbReference type="PIRSF" id="PIRSF006060">
    <property type="entry name" value="AA_transporter"/>
    <property type="match status" value="1"/>
</dbReference>
<keyword evidence="3" id="KW-0813">Transport</keyword>
<feature type="transmembrane region" description="Helical" evidence="9">
    <location>
        <begin position="374"/>
        <end position="394"/>
    </location>
</feature>
<dbReference type="PANTHER" id="PTHR43341">
    <property type="entry name" value="AMINO ACID PERMEASE"/>
    <property type="match status" value="1"/>
</dbReference>
<keyword evidence="6 9" id="KW-1133">Transmembrane helix</keyword>
<evidence type="ECO:0000256" key="2">
    <source>
        <dbReference type="ARBA" id="ARBA00006983"/>
    </source>
</evidence>
<dbReference type="GO" id="GO:0015171">
    <property type="term" value="F:amino acid transmembrane transporter activity"/>
    <property type="evidence" value="ECO:0007669"/>
    <property type="project" value="TreeGrafter"/>
</dbReference>
<evidence type="ECO:0000256" key="7">
    <source>
        <dbReference type="ARBA" id="ARBA00023136"/>
    </source>
</evidence>
<feature type="transmembrane region" description="Helical" evidence="9">
    <location>
        <begin position="329"/>
        <end position="354"/>
    </location>
</feature>
<evidence type="ECO:0000256" key="8">
    <source>
        <dbReference type="SAM" id="MobiDB-lite"/>
    </source>
</evidence>
<dbReference type="Pfam" id="PF00324">
    <property type="entry name" value="AA_permease"/>
    <property type="match status" value="1"/>
</dbReference>
<proteinExistence type="inferred from homology"/>
<feature type="transmembrane region" description="Helical" evidence="9">
    <location>
        <begin position="153"/>
        <end position="173"/>
    </location>
</feature>
<dbReference type="Gene3D" id="1.20.1740.10">
    <property type="entry name" value="Amino acid/polyamine transporter I"/>
    <property type="match status" value="1"/>
</dbReference>
<feature type="domain" description="Amino acid permease/ SLC12A" evidence="10">
    <location>
        <begin position="43"/>
        <end position="504"/>
    </location>
</feature>
<evidence type="ECO:0000256" key="4">
    <source>
        <dbReference type="ARBA" id="ARBA00022692"/>
    </source>
</evidence>
<comment type="similarity">
    <text evidence="2">Belongs to the amino acid-polyamine-organocation (APC) superfamily. YAT (TC 2.A.3.10) family.</text>
</comment>
<feature type="transmembrane region" description="Helical" evidence="9">
    <location>
        <begin position="276"/>
        <end position="298"/>
    </location>
</feature>
<keyword evidence="5" id="KW-0029">Amino-acid transport</keyword>
<dbReference type="PANTHER" id="PTHR43341:SF4">
    <property type="entry name" value="ARGININE PERMEASE CAN1-RELATED"/>
    <property type="match status" value="1"/>
</dbReference>
<dbReference type="PROSITE" id="PS00218">
    <property type="entry name" value="AMINO_ACID_PERMEASE_1"/>
    <property type="match status" value="1"/>
</dbReference>
<dbReference type="InterPro" id="IPR004840">
    <property type="entry name" value="Amino_acid_permease_CS"/>
</dbReference>
<evidence type="ECO:0000313" key="12">
    <source>
        <dbReference type="Proteomes" id="UP000094801"/>
    </source>
</evidence>
<feature type="region of interest" description="Disordered" evidence="8">
    <location>
        <begin position="1"/>
        <end position="32"/>
    </location>
</feature>
<sequence length="542" mass="60187">MPEISDISSSPSKEEKVFSEQETESAIEGSLDTDVQRGLKQRHLSMISMGGTIGTGLFIGIGTPLQDAGPVNALIAYLFIGSLAYSVTQSLGEMATHTPIAGSFCVFNSRYLSRAIGFASNWCYWLSWSVTYAVELFAISQVFLYWTDAVPNWAWMLIFFVLLTASNFVHVTMYGEFQFWVSTFKVIAIVGFIIYALCIVCGAGDQGSIGFRYWKTADYAFGSGILVKNKNTGRFLGFLSSLINAAFTYQGVETTGVSAGESSNPRKAVPKAINKVIFRIFVFYILCLFFLGLCVPYNDPSFQDDESFISTSPFLITIKNAGTPVLPHIFNFVILTTLISAATSNIYIGSRIIYAMSLAGNLPKAFRKTTKQGIPILGVLITSAMGLLCFLNVSNSGQNVFAWLVNITGVAGLVAWTFISAAHLRFMIVLKSRNISRDSLPFKAILMPGFAWYSFFALVIVTFVQGYSCFFDFKASNFLANYISLIIFFVLWLGSQFTIYRKDPWFVPLDSIDLDSDSRATDVQEENHIQESKFEKIWNIIL</sequence>
<keyword evidence="12" id="KW-1185">Reference proteome</keyword>
<feature type="compositionally biased region" description="Polar residues" evidence="8">
    <location>
        <begin position="1"/>
        <end position="11"/>
    </location>
</feature>
<dbReference type="Proteomes" id="UP000094801">
    <property type="component" value="Unassembled WGS sequence"/>
</dbReference>
<protein>
    <recommendedName>
        <fullName evidence="10">Amino acid permease/ SLC12A domain-containing protein</fullName>
    </recommendedName>
</protein>
<evidence type="ECO:0000256" key="3">
    <source>
        <dbReference type="ARBA" id="ARBA00022448"/>
    </source>
</evidence>
<feature type="transmembrane region" description="Helical" evidence="9">
    <location>
        <begin position="400"/>
        <end position="424"/>
    </location>
</feature>
<feature type="transmembrane region" description="Helical" evidence="9">
    <location>
        <begin position="479"/>
        <end position="500"/>
    </location>
</feature>
<feature type="transmembrane region" description="Helical" evidence="9">
    <location>
        <begin position="179"/>
        <end position="203"/>
    </location>
</feature>
<dbReference type="FunFam" id="1.20.1740.10:FF:000001">
    <property type="entry name" value="Amino acid permease"/>
    <property type="match status" value="1"/>
</dbReference>
<feature type="transmembrane region" description="Helical" evidence="9">
    <location>
        <begin position="445"/>
        <end position="467"/>
    </location>
</feature>
<feature type="transmembrane region" description="Helical" evidence="9">
    <location>
        <begin position="125"/>
        <end position="146"/>
    </location>
</feature>
<gene>
    <name evidence="11" type="ORF">CANARDRAFT_28448</name>
</gene>
<name>A0A1E4T0C0_9ASCO</name>
<dbReference type="STRING" id="983967.A0A1E4T0C0"/>
<evidence type="ECO:0000256" key="6">
    <source>
        <dbReference type="ARBA" id="ARBA00022989"/>
    </source>
</evidence>
<keyword evidence="4 9" id="KW-0812">Transmembrane</keyword>
<feature type="transmembrane region" description="Helical" evidence="9">
    <location>
        <begin position="46"/>
        <end position="65"/>
    </location>
</feature>
<dbReference type="GO" id="GO:0016020">
    <property type="term" value="C:membrane"/>
    <property type="evidence" value="ECO:0007669"/>
    <property type="project" value="UniProtKB-SubCell"/>
</dbReference>
<dbReference type="InterPro" id="IPR004841">
    <property type="entry name" value="AA-permease/SLC12A_dom"/>
</dbReference>
<evidence type="ECO:0000313" key="11">
    <source>
        <dbReference type="EMBL" id="ODV85152.1"/>
    </source>
</evidence>